<dbReference type="Pfam" id="PF12697">
    <property type="entry name" value="Abhydrolase_6"/>
    <property type="match status" value="1"/>
</dbReference>
<dbReference type="SUPFAM" id="SSF53474">
    <property type="entry name" value="alpha/beta-Hydrolases"/>
    <property type="match status" value="1"/>
</dbReference>
<proteinExistence type="predicted"/>
<sequence length="187" mass="20696">MRDFDERYIPMTDTPLVLIPGAQHGAWCWRKMLRPLRPLGYEAHPITLTGLSERSHLLTADVDLNTHITDVFRLIEAEELIGVTLVGHSYGGLVAAGATARLRHPAVRRLVYLDSPIPLDGDSIMTMTPFGEQLRRCARRSTESGSSRPVTRPPWGSISPWAVSPRPHAPPMEPVSTARPSARPRAP</sequence>
<evidence type="ECO:0000256" key="1">
    <source>
        <dbReference type="SAM" id="MobiDB-lite"/>
    </source>
</evidence>
<feature type="domain" description="AB hydrolase-1" evidence="2">
    <location>
        <begin position="16"/>
        <end position="168"/>
    </location>
</feature>
<dbReference type="InterPro" id="IPR052897">
    <property type="entry name" value="Sec-Metab_Biosynth_Hydrolase"/>
</dbReference>
<feature type="region of interest" description="Disordered" evidence="1">
    <location>
        <begin position="139"/>
        <end position="187"/>
    </location>
</feature>
<name>A0A2J7Z2S2_STRMQ</name>
<dbReference type="InterPro" id="IPR000073">
    <property type="entry name" value="AB_hydrolase_1"/>
</dbReference>
<gene>
    <name evidence="3" type="ORF">SMF913_10603</name>
</gene>
<dbReference type="AlphaFoldDB" id="A0A2J7Z2S2"/>
<organism evidence="3 4">
    <name type="scientific">Streptomyces malaysiensis</name>
    <dbReference type="NCBI Taxonomy" id="92644"/>
    <lineage>
        <taxon>Bacteria</taxon>
        <taxon>Bacillati</taxon>
        <taxon>Actinomycetota</taxon>
        <taxon>Actinomycetes</taxon>
        <taxon>Kitasatosporales</taxon>
        <taxon>Streptomycetaceae</taxon>
        <taxon>Streptomyces</taxon>
        <taxon>Streptomyces violaceusniger group</taxon>
    </lineage>
</organism>
<dbReference type="Proteomes" id="UP000236520">
    <property type="component" value="Unassembled WGS sequence"/>
</dbReference>
<dbReference type="EMBL" id="LJIW01000001">
    <property type="protein sequence ID" value="PNG94578.1"/>
    <property type="molecule type" value="Genomic_DNA"/>
</dbReference>
<evidence type="ECO:0000313" key="4">
    <source>
        <dbReference type="Proteomes" id="UP000236520"/>
    </source>
</evidence>
<comment type="caution">
    <text evidence="3">The sequence shown here is derived from an EMBL/GenBank/DDBJ whole genome shotgun (WGS) entry which is preliminary data.</text>
</comment>
<dbReference type="InterPro" id="IPR029058">
    <property type="entry name" value="AB_hydrolase_fold"/>
</dbReference>
<reference evidence="3 4" key="1">
    <citation type="submission" date="2015-09" db="EMBL/GenBank/DDBJ databases">
        <title>Genome sequence, genome mining and natural product profiling of a biocontrol bacterium Streptomyces malaysiensis F913.</title>
        <authorList>
            <person name="Xu Y."/>
            <person name="Wei J."/>
            <person name="Xie J."/>
            <person name="Li T."/>
            <person name="Zhou Z."/>
        </authorList>
    </citation>
    <scope>NUCLEOTIDE SEQUENCE [LARGE SCALE GENOMIC DNA]</scope>
    <source>
        <strain evidence="3 4">F913</strain>
    </source>
</reference>
<dbReference type="Gene3D" id="3.40.50.1820">
    <property type="entry name" value="alpha/beta hydrolase"/>
    <property type="match status" value="1"/>
</dbReference>
<accession>A0A2J7Z2S2</accession>
<dbReference type="GO" id="GO:0003824">
    <property type="term" value="F:catalytic activity"/>
    <property type="evidence" value="ECO:0007669"/>
    <property type="project" value="UniProtKB-ARBA"/>
</dbReference>
<dbReference type="PANTHER" id="PTHR37017:SF11">
    <property type="entry name" value="ESTERASE_LIPASE_THIOESTERASE DOMAIN-CONTAINING PROTEIN"/>
    <property type="match status" value="1"/>
</dbReference>
<dbReference type="PANTHER" id="PTHR37017">
    <property type="entry name" value="AB HYDROLASE-1 DOMAIN-CONTAINING PROTEIN-RELATED"/>
    <property type="match status" value="1"/>
</dbReference>
<keyword evidence="4" id="KW-1185">Reference proteome</keyword>
<evidence type="ECO:0000259" key="2">
    <source>
        <dbReference type="Pfam" id="PF12697"/>
    </source>
</evidence>
<protein>
    <recommendedName>
        <fullName evidence="2">AB hydrolase-1 domain-containing protein</fullName>
    </recommendedName>
</protein>
<evidence type="ECO:0000313" key="3">
    <source>
        <dbReference type="EMBL" id="PNG94578.1"/>
    </source>
</evidence>